<sequence length="273" mass="31190">MNTNTHELATNPFSAVLLQMQYTPLLNIEHYIAPIQDMLRKLGYPLCHTMKGDIVQLTTSGDLEKKAIEQWMLVSSDYQKALILDAEKCTFQVFDTQANSLDAIVREFEFLVHTLDTILDFSIITRLGLRCIQSIVESTNLSWKTIVQKGFLGSSLPVDIPWTGSGWYNFALQRTIQLQVLQNPSIFQVRILQNPSGRLYPDDILRDPRGLTDFVTPQTLVTCIDLDHYGSVEYIDKQTLLLNQKEIFHAFYAVIMKVFLTTITTKEAHALWS</sequence>
<dbReference type="STRING" id="158189.SpiBuddy_2506"/>
<dbReference type="HOGENOM" id="CLU_092413_0_0_12"/>
<dbReference type="NCBIfam" id="TIGR04255">
    <property type="entry name" value="sporadTIGR04255"/>
    <property type="match status" value="1"/>
</dbReference>
<dbReference type="Proteomes" id="UP000008466">
    <property type="component" value="Chromosome"/>
</dbReference>
<dbReference type="KEGG" id="sbu:SpiBuddy_2506"/>
<proteinExistence type="predicted"/>
<gene>
    <name evidence="1" type="ordered locus">SpiBuddy_2506</name>
</gene>
<evidence type="ECO:0008006" key="3">
    <source>
        <dbReference type="Google" id="ProtNLM"/>
    </source>
</evidence>
<dbReference type="OrthoDB" id="7107919at2"/>
<keyword evidence="2" id="KW-1185">Reference proteome</keyword>
<dbReference type="AlphaFoldDB" id="F0RRQ9"/>
<dbReference type="EMBL" id="CP002541">
    <property type="protein sequence ID" value="ADY14318.1"/>
    <property type="molecule type" value="Genomic_DNA"/>
</dbReference>
<dbReference type="RefSeq" id="WP_013608163.1">
    <property type="nucleotide sequence ID" value="NC_015152.1"/>
</dbReference>
<evidence type="ECO:0000313" key="2">
    <source>
        <dbReference type="Proteomes" id="UP000008466"/>
    </source>
</evidence>
<reference evidence="2" key="1">
    <citation type="submission" date="2011-02" db="EMBL/GenBank/DDBJ databases">
        <title>Complete sequence of Spirochaeta sp. Buddy.</title>
        <authorList>
            <person name="Lucas S."/>
            <person name="Copeland A."/>
            <person name="Lapidus A."/>
            <person name="Cheng J.-F."/>
            <person name="Goodwin L."/>
            <person name="Pitluck S."/>
            <person name="Zeytun A."/>
            <person name="Detter J.C."/>
            <person name="Han C."/>
            <person name="Tapia R."/>
            <person name="Land M."/>
            <person name="Hauser L."/>
            <person name="Kyrpides N."/>
            <person name="Ivanova N."/>
            <person name="Mikhailova N."/>
            <person name="Pagani I."/>
            <person name="Ritalahti K.M."/>
            <person name="Loeffler F.E."/>
            <person name="Woyke T."/>
        </authorList>
    </citation>
    <scope>NUCLEOTIDE SEQUENCE [LARGE SCALE GENOMIC DNA]</scope>
    <source>
        <strain evidence="2">ATCC BAA-1886 / DSM 22777 / Buddy</strain>
    </source>
</reference>
<organism evidence="1 2">
    <name type="scientific">Sphaerochaeta globosa (strain ATCC BAA-1886 / DSM 22777 / Buddy)</name>
    <name type="common">Spirochaeta sp. (strain Buddy)</name>
    <dbReference type="NCBI Taxonomy" id="158189"/>
    <lineage>
        <taxon>Bacteria</taxon>
        <taxon>Pseudomonadati</taxon>
        <taxon>Spirochaetota</taxon>
        <taxon>Spirochaetia</taxon>
        <taxon>Spirochaetales</taxon>
        <taxon>Sphaerochaetaceae</taxon>
        <taxon>Sphaerochaeta</taxon>
    </lineage>
</organism>
<accession>F0RRQ9</accession>
<protein>
    <recommendedName>
        <fullName evidence="3">TIGR04255 family protein</fullName>
    </recommendedName>
</protein>
<dbReference type="InterPro" id="IPR026349">
    <property type="entry name" value="CHP04255"/>
</dbReference>
<name>F0RRQ9_SPHGB</name>
<evidence type="ECO:0000313" key="1">
    <source>
        <dbReference type="EMBL" id="ADY14318.1"/>
    </source>
</evidence>